<keyword evidence="1" id="KW-1133">Transmembrane helix</keyword>
<organism evidence="2 3">
    <name type="scientific">Lishizhenia tianjinensis</name>
    <dbReference type="NCBI Taxonomy" id="477690"/>
    <lineage>
        <taxon>Bacteria</taxon>
        <taxon>Pseudomonadati</taxon>
        <taxon>Bacteroidota</taxon>
        <taxon>Flavobacteriia</taxon>
        <taxon>Flavobacteriales</taxon>
        <taxon>Crocinitomicaceae</taxon>
        <taxon>Lishizhenia</taxon>
    </lineage>
</organism>
<feature type="transmembrane region" description="Helical" evidence="1">
    <location>
        <begin position="47"/>
        <end position="65"/>
    </location>
</feature>
<gene>
    <name evidence="2" type="ORF">SAMN05216474_2274</name>
</gene>
<proteinExistence type="predicted"/>
<keyword evidence="3" id="KW-1185">Reference proteome</keyword>
<sequence>MRKFKINRNSEIEPSEEQLKRYKDFATVSHGYKKLTKRPKKPLYRDPKLFLILFLLGLIAFLVFLENEEEATTNETQVEESYE</sequence>
<dbReference type="EMBL" id="FPAS01000003">
    <property type="protein sequence ID" value="SFT76629.1"/>
    <property type="molecule type" value="Genomic_DNA"/>
</dbReference>
<keyword evidence="1" id="KW-0472">Membrane</keyword>
<name>A0A1I7ANV0_9FLAO</name>
<keyword evidence="1" id="KW-0812">Transmembrane</keyword>
<dbReference type="Proteomes" id="UP000236454">
    <property type="component" value="Unassembled WGS sequence"/>
</dbReference>
<dbReference type="STRING" id="477690.SAMN05216474_2274"/>
<accession>A0A1I7ANV0</accession>
<evidence type="ECO:0000256" key="1">
    <source>
        <dbReference type="SAM" id="Phobius"/>
    </source>
</evidence>
<evidence type="ECO:0000313" key="3">
    <source>
        <dbReference type="Proteomes" id="UP000236454"/>
    </source>
</evidence>
<dbReference type="RefSeq" id="WP_090249638.1">
    <property type="nucleotide sequence ID" value="NZ_FPAS01000003.1"/>
</dbReference>
<dbReference type="OrthoDB" id="1467921at2"/>
<reference evidence="2 3" key="1">
    <citation type="submission" date="2016-10" db="EMBL/GenBank/DDBJ databases">
        <authorList>
            <person name="de Groot N.N."/>
        </authorList>
    </citation>
    <scope>NUCLEOTIDE SEQUENCE [LARGE SCALE GENOMIC DNA]</scope>
    <source>
        <strain evidence="2 3">CGMCC 1.7005</strain>
    </source>
</reference>
<dbReference type="AlphaFoldDB" id="A0A1I7ANV0"/>
<protein>
    <submittedName>
        <fullName evidence="2">Uncharacterized protein</fullName>
    </submittedName>
</protein>
<evidence type="ECO:0000313" key="2">
    <source>
        <dbReference type="EMBL" id="SFT76629.1"/>
    </source>
</evidence>